<comment type="function">
    <text evidence="2">Catalyzes an amino-pyrimidine hydrolysis reaction at the C5' of the pyrimidine moiety of thiamine compounds, a reaction that is part of a thiamine salvage pathway. Thus, catalyzes the conversion of 4-amino-5-aminomethyl-2-methylpyrimidine to 4-amino-5-hydroxymethyl-2-methylpyrimidine (HMP).</text>
</comment>
<organism evidence="6 7">
    <name type="scientific">Corynebacterium casei UCMA 3821</name>
    <dbReference type="NCBI Taxonomy" id="1110505"/>
    <lineage>
        <taxon>Bacteria</taxon>
        <taxon>Bacillati</taxon>
        <taxon>Actinomycetota</taxon>
        <taxon>Actinomycetes</taxon>
        <taxon>Mycobacteriales</taxon>
        <taxon>Corynebacteriaceae</taxon>
        <taxon>Corynebacterium</taxon>
    </lineage>
</organism>
<keyword evidence="2" id="KW-0784">Thiamine biosynthesis</keyword>
<evidence type="ECO:0000313" key="6">
    <source>
        <dbReference type="EMBL" id="CCE56485.1"/>
    </source>
</evidence>
<evidence type="ECO:0000256" key="2">
    <source>
        <dbReference type="PIRNR" id="PIRNR003170"/>
    </source>
</evidence>
<dbReference type="Proteomes" id="UP000004840">
    <property type="component" value="Unassembled WGS sequence"/>
</dbReference>
<dbReference type="InterPro" id="IPR016084">
    <property type="entry name" value="Haem_Oase-like_multi-hlx"/>
</dbReference>
<feature type="domain" description="Thiaminase-2/PQQC" evidence="5">
    <location>
        <begin position="15"/>
        <end position="212"/>
    </location>
</feature>
<dbReference type="EMBL" id="CAFW01000105">
    <property type="protein sequence ID" value="CCE56485.1"/>
    <property type="molecule type" value="Genomic_DNA"/>
</dbReference>
<dbReference type="InterPro" id="IPR026285">
    <property type="entry name" value="TenA_E"/>
</dbReference>
<evidence type="ECO:0000256" key="4">
    <source>
        <dbReference type="PIRSR" id="PIRSR003170-2"/>
    </source>
</evidence>
<comment type="similarity">
    <text evidence="2">Belongs to the TenA family.</text>
</comment>
<evidence type="ECO:0000256" key="3">
    <source>
        <dbReference type="PIRSR" id="PIRSR003170-1"/>
    </source>
</evidence>
<dbReference type="GO" id="GO:0050334">
    <property type="term" value="F:thiaminase activity"/>
    <property type="evidence" value="ECO:0007669"/>
    <property type="project" value="UniProtKB-UniRule"/>
</dbReference>
<accession>G7I220</accession>
<dbReference type="PANTHER" id="PTHR43198">
    <property type="entry name" value="BIFUNCTIONAL TH2 PROTEIN"/>
    <property type="match status" value="1"/>
</dbReference>
<dbReference type="RefSeq" id="WP_006823908.1">
    <property type="nucleotide sequence ID" value="NZ_CAFW01000105.1"/>
</dbReference>
<comment type="catalytic activity">
    <reaction evidence="2">
        <text>thiamine + H2O = 5-(2-hydroxyethyl)-4-methylthiazole + 4-amino-5-hydroxymethyl-2-methylpyrimidine + H(+)</text>
        <dbReference type="Rhea" id="RHEA:17509"/>
        <dbReference type="ChEBI" id="CHEBI:15377"/>
        <dbReference type="ChEBI" id="CHEBI:15378"/>
        <dbReference type="ChEBI" id="CHEBI:16892"/>
        <dbReference type="ChEBI" id="CHEBI:17957"/>
        <dbReference type="ChEBI" id="CHEBI:18385"/>
        <dbReference type="EC" id="3.5.99.2"/>
    </reaction>
</comment>
<dbReference type="CDD" id="cd19358">
    <property type="entry name" value="TenA_E_Spr0628-like"/>
    <property type="match status" value="1"/>
</dbReference>
<keyword evidence="2" id="KW-0378">Hydrolase</keyword>
<feature type="binding site" evidence="4">
    <location>
        <position position="85"/>
    </location>
    <ligand>
        <name>substrate</name>
    </ligand>
</feature>
<dbReference type="PIRSF" id="PIRSF003170">
    <property type="entry name" value="Pet18p"/>
    <property type="match status" value="1"/>
</dbReference>
<reference evidence="6 7" key="1">
    <citation type="journal article" date="2012" name="J. Bacteriol.">
        <title>Genome Sequence of Corynebacterium casei UCMA 3821, Isolated from a Smear-Ripened Cheese.</title>
        <authorList>
            <person name="Monnet C."/>
            <person name="Loux V."/>
            <person name="Bento P."/>
            <person name="Gibrat J.F."/>
            <person name="Straub C."/>
            <person name="Bonnarme P."/>
            <person name="Landaud S."/>
            <person name="Irlinger F."/>
        </authorList>
    </citation>
    <scope>NUCLEOTIDE SEQUENCE [LARGE SCALE GENOMIC DNA]</scope>
    <source>
        <strain evidence="6 7">UCMA 3821</strain>
    </source>
</reference>
<dbReference type="GO" id="GO:0009229">
    <property type="term" value="P:thiamine diphosphate biosynthetic process"/>
    <property type="evidence" value="ECO:0007669"/>
    <property type="project" value="UniProtKB-UniPathway"/>
</dbReference>
<evidence type="ECO:0000259" key="5">
    <source>
        <dbReference type="Pfam" id="PF03070"/>
    </source>
</evidence>
<dbReference type="PANTHER" id="PTHR43198:SF2">
    <property type="entry name" value="SI:CH1073-67J19.1-RELATED"/>
    <property type="match status" value="1"/>
</dbReference>
<dbReference type="InterPro" id="IPR050967">
    <property type="entry name" value="Thiamine_Salvage_TenA"/>
</dbReference>
<dbReference type="Pfam" id="PF03070">
    <property type="entry name" value="TENA_THI-4"/>
    <property type="match status" value="1"/>
</dbReference>
<name>G7I220_9CORY</name>
<dbReference type="UniPathway" id="UPA00060"/>
<comment type="catalytic activity">
    <reaction evidence="2">
        <text>4-amino-5-aminomethyl-2-methylpyrimidine + H2O = 4-amino-5-hydroxymethyl-2-methylpyrimidine + NH4(+)</text>
        <dbReference type="Rhea" id="RHEA:31799"/>
        <dbReference type="ChEBI" id="CHEBI:15377"/>
        <dbReference type="ChEBI" id="CHEBI:16892"/>
        <dbReference type="ChEBI" id="CHEBI:28938"/>
        <dbReference type="ChEBI" id="CHEBI:63416"/>
        <dbReference type="EC" id="3.5.99.2"/>
    </reaction>
</comment>
<dbReference type="Gene3D" id="1.20.910.10">
    <property type="entry name" value="Heme oxygenase-like"/>
    <property type="match status" value="1"/>
</dbReference>
<dbReference type="SUPFAM" id="SSF48613">
    <property type="entry name" value="Heme oxygenase-like"/>
    <property type="match status" value="1"/>
</dbReference>
<dbReference type="GO" id="GO:0005829">
    <property type="term" value="C:cytosol"/>
    <property type="evidence" value="ECO:0007669"/>
    <property type="project" value="TreeGrafter"/>
</dbReference>
<sequence length="221" mass="25540">MTNQRFTDLLREQNHATWEKAVTHRFVQELFGGTIDDSVMASYLIQDYRFLDSFLVLLGAAVSSADSLEPRLRFSQFIGEIAGDENTYFLDAFEALGVTEKQREEIPNTQPTTAFCALMREAADTRNYAAIVAVLLVAEWLYLDWATRTPRPMPENFVHAEWIRLHDFPEFHERIAFLREELNRVGPSQREVAGDFFHRAVEIELAFFDASYAHPITEEKQ</sequence>
<evidence type="ECO:0000256" key="1">
    <source>
        <dbReference type="ARBA" id="ARBA00004948"/>
    </source>
</evidence>
<feature type="binding site" evidence="4">
    <location>
        <position position="47"/>
    </location>
    <ligand>
        <name>substrate</name>
    </ligand>
</feature>
<comment type="caution">
    <text evidence="6">The sequence shown here is derived from an EMBL/GenBank/DDBJ whole genome shotgun (WGS) entry which is preliminary data.</text>
</comment>
<feature type="binding site" evidence="4">
    <location>
        <position position="139"/>
    </location>
    <ligand>
        <name>substrate</name>
    </ligand>
</feature>
<gene>
    <name evidence="6" type="ORF">CCAS_15230</name>
</gene>
<proteinExistence type="inferred from homology"/>
<protein>
    <recommendedName>
        <fullName evidence="2">Aminopyrimidine aminohydrolase</fullName>
        <ecNumber evidence="2">3.5.99.2</ecNumber>
    </recommendedName>
</protein>
<dbReference type="AlphaFoldDB" id="G7I220"/>
<dbReference type="GO" id="GO:0009228">
    <property type="term" value="P:thiamine biosynthetic process"/>
    <property type="evidence" value="ECO:0007669"/>
    <property type="project" value="UniProtKB-KW"/>
</dbReference>
<comment type="pathway">
    <text evidence="1 2">Cofactor biosynthesis; thiamine diphosphate biosynthesis.</text>
</comment>
<feature type="active site" description="Proton donor" evidence="3">
    <location>
        <position position="204"/>
    </location>
</feature>
<evidence type="ECO:0000313" key="7">
    <source>
        <dbReference type="Proteomes" id="UP000004840"/>
    </source>
</evidence>
<dbReference type="EC" id="3.5.99.2" evidence="2"/>
<dbReference type="InterPro" id="IPR004305">
    <property type="entry name" value="Thiaminase-2/PQQC"/>
</dbReference>